<comment type="similarity">
    <text evidence="1">Belongs to the CdaR family.</text>
</comment>
<evidence type="ECO:0000259" key="4">
    <source>
        <dbReference type="Pfam" id="PF14361"/>
    </source>
</evidence>
<dbReference type="AlphaFoldDB" id="A0A6I3LBF0"/>
<feature type="domain" description="RsbT co-antagonist protein RsbRD N-terminal" evidence="4">
    <location>
        <begin position="54"/>
        <end position="187"/>
    </location>
</feature>
<evidence type="ECO:0000259" key="5">
    <source>
        <dbReference type="Pfam" id="PF17853"/>
    </source>
</evidence>
<evidence type="ECO:0000259" key="3">
    <source>
        <dbReference type="Pfam" id="PF13556"/>
    </source>
</evidence>
<dbReference type="PANTHER" id="PTHR33744:SF1">
    <property type="entry name" value="DNA-BINDING TRANSCRIPTIONAL ACTIVATOR ADER"/>
    <property type="match status" value="1"/>
</dbReference>
<accession>A0A6I3LBF0</accession>
<dbReference type="InterPro" id="IPR025736">
    <property type="entry name" value="PucR_C-HTH_dom"/>
</dbReference>
<feature type="domain" description="CdaR GGDEF-like" evidence="5">
    <location>
        <begin position="198"/>
        <end position="307"/>
    </location>
</feature>
<name>A0A6I3LBF0_9NOCA</name>
<dbReference type="Proteomes" id="UP000432464">
    <property type="component" value="Unassembled WGS sequence"/>
</dbReference>
<organism evidence="6 7">
    <name type="scientific">Nocardia aurantiaca</name>
    <dbReference type="NCBI Taxonomy" id="2675850"/>
    <lineage>
        <taxon>Bacteria</taxon>
        <taxon>Bacillati</taxon>
        <taxon>Actinomycetota</taxon>
        <taxon>Actinomycetes</taxon>
        <taxon>Mycobacteriales</taxon>
        <taxon>Nocardiaceae</taxon>
        <taxon>Nocardia</taxon>
    </lineage>
</organism>
<gene>
    <name evidence="6" type="ORF">GLP40_31230</name>
</gene>
<dbReference type="Pfam" id="PF14361">
    <property type="entry name" value="RsbRD_N"/>
    <property type="match status" value="1"/>
</dbReference>
<evidence type="ECO:0000256" key="1">
    <source>
        <dbReference type="ARBA" id="ARBA00006754"/>
    </source>
</evidence>
<dbReference type="InterPro" id="IPR042070">
    <property type="entry name" value="PucR_C-HTH_sf"/>
</dbReference>
<dbReference type="EMBL" id="WMBB01000020">
    <property type="protein sequence ID" value="MTE17199.1"/>
    <property type="molecule type" value="Genomic_DNA"/>
</dbReference>
<keyword evidence="7" id="KW-1185">Reference proteome</keyword>
<comment type="caution">
    <text evidence="6">The sequence shown here is derived from an EMBL/GenBank/DDBJ whole genome shotgun (WGS) entry which is preliminary data.</text>
</comment>
<dbReference type="InterPro" id="IPR051448">
    <property type="entry name" value="CdaR-like_regulators"/>
</dbReference>
<protein>
    <submittedName>
        <fullName evidence="6">PucR family transcriptional regulator</fullName>
    </submittedName>
</protein>
<feature type="compositionally biased region" description="Low complexity" evidence="2">
    <location>
        <begin position="23"/>
        <end position="40"/>
    </location>
</feature>
<sequence>MPTIESMTALTEPPRSGSPALPPTGSTAAPSSGSTAVPSSDSTAVARSLLVEVDDLATELVGRILTGDHAYAEAALTEAQLHLVVRDNLTALLEQLSGSAGRRLQPATVVGRVKAELGVPIAAVLHAYRMAGRLLWERALIAAAGTNLDVLPRLGSEMWRILDDYSGAAADAYADFLNERVRRHDFERRAMLRRLFDGEADDPTQRDIARALHLPPLGSFVVVYAETDSGAVEPLFGIEERLRADFVESIWLSEPGARIGLLNVATARSHERVLSRLRSHATGRIGVSRPFPTPGSAGTALREAELAGRCAPPGSATVTAYGSTPIPLVLAHAPSASRELADDVLGPVLELPPEERDTLLDTLELWFECGGSNTEVAQRLHYHRNTIHYRLRRIETLTDRRCSDPKAAAELYIALHAARLAGVDPA</sequence>
<dbReference type="Pfam" id="PF13556">
    <property type="entry name" value="HTH_30"/>
    <property type="match status" value="1"/>
</dbReference>
<feature type="region of interest" description="Disordered" evidence="2">
    <location>
        <begin position="1"/>
        <end position="40"/>
    </location>
</feature>
<dbReference type="Pfam" id="PF17853">
    <property type="entry name" value="GGDEF_2"/>
    <property type="match status" value="1"/>
</dbReference>
<dbReference type="Gene3D" id="1.10.10.2840">
    <property type="entry name" value="PucR C-terminal helix-turn-helix domain"/>
    <property type="match status" value="1"/>
</dbReference>
<feature type="domain" description="PucR C-terminal helix-turn-helix" evidence="3">
    <location>
        <begin position="359"/>
        <end position="417"/>
    </location>
</feature>
<evidence type="ECO:0000313" key="6">
    <source>
        <dbReference type="EMBL" id="MTE17199.1"/>
    </source>
</evidence>
<dbReference type="InterPro" id="IPR041522">
    <property type="entry name" value="CdaR_GGDEF"/>
</dbReference>
<proteinExistence type="inferred from homology"/>
<dbReference type="InterPro" id="IPR025751">
    <property type="entry name" value="RsbRD_N_dom"/>
</dbReference>
<evidence type="ECO:0000313" key="7">
    <source>
        <dbReference type="Proteomes" id="UP000432464"/>
    </source>
</evidence>
<reference evidence="6 7" key="1">
    <citation type="submission" date="2019-11" db="EMBL/GenBank/DDBJ databases">
        <title>Nocardia sp. nov. CT2-14 isolated from soil.</title>
        <authorList>
            <person name="Kanchanasin P."/>
            <person name="Tanasupawat S."/>
            <person name="Yuki M."/>
            <person name="Kudo T."/>
        </authorList>
    </citation>
    <scope>NUCLEOTIDE SEQUENCE [LARGE SCALE GENOMIC DNA]</scope>
    <source>
        <strain evidence="6 7">CT2-14</strain>
    </source>
</reference>
<dbReference type="PANTHER" id="PTHR33744">
    <property type="entry name" value="CARBOHYDRATE DIACID REGULATOR"/>
    <property type="match status" value="1"/>
</dbReference>
<evidence type="ECO:0000256" key="2">
    <source>
        <dbReference type="SAM" id="MobiDB-lite"/>
    </source>
</evidence>